<sequence>MASESQASTVSGPTGGHWSNARESGSLAGLRLLWGVHRLLGRRALSLLLKPVVVYFIAVRTQARRGAWQYLQAHYQRFPERWQRAPGRLDLYRQFREFAESVVDKLLAWHLEIDADEFHQVNPAATEKLLNDPRGQLIIGSHLGNIEYCRGYMHRYESKVVNILVYERHAGNYVEMMRRMNPESRINVYQVDEFDITTILLLKEKIEAGQWVFIAGDRIPLSGTERTVEVEFLGRPTRLPIGPYLLAKALQCPVWLMFSYKNYGGSDHRLYFEVVEYSEQVKLPRKQRDAALQSLAQGYANHLERICRDAPYQWFNFYDYWPAPEAGSTAREAVNHE</sequence>
<evidence type="ECO:0000256" key="3">
    <source>
        <dbReference type="ARBA" id="ARBA00022519"/>
    </source>
</evidence>
<dbReference type="AlphaFoldDB" id="A0A4Z0LZH5"/>
<evidence type="ECO:0000256" key="1">
    <source>
        <dbReference type="ARBA" id="ARBA00004533"/>
    </source>
</evidence>
<reference evidence="8 9" key="1">
    <citation type="submission" date="2019-04" db="EMBL/GenBank/DDBJ databases">
        <title>Taxonomy of novel Haliea sp. from mangrove soil of West Coast of India.</title>
        <authorList>
            <person name="Verma A."/>
            <person name="Kumar P."/>
            <person name="Krishnamurthi S."/>
        </authorList>
    </citation>
    <scope>NUCLEOTIDE SEQUENCE [LARGE SCALE GENOMIC DNA]</scope>
    <source>
        <strain evidence="8 9">SAOS-164</strain>
    </source>
</reference>
<comment type="caution">
    <text evidence="8">The sequence shown here is derived from an EMBL/GenBank/DDBJ whole genome shotgun (WGS) entry which is preliminary data.</text>
</comment>
<accession>A0A4Z0LZH5</accession>
<dbReference type="PIRSF" id="PIRSF028561">
    <property type="entry name" value="Ac_Trasf"/>
    <property type="match status" value="1"/>
</dbReference>
<evidence type="ECO:0000256" key="5">
    <source>
        <dbReference type="ARBA" id="ARBA00023136"/>
    </source>
</evidence>
<keyword evidence="4 8" id="KW-0808">Transferase</keyword>
<dbReference type="RefSeq" id="WP_135445014.1">
    <property type="nucleotide sequence ID" value="NZ_SRLE01000009.1"/>
</dbReference>
<dbReference type="GO" id="GO:0016746">
    <property type="term" value="F:acyltransferase activity"/>
    <property type="evidence" value="ECO:0007669"/>
    <property type="project" value="UniProtKB-KW"/>
</dbReference>
<keyword evidence="2" id="KW-1003">Cell membrane</keyword>
<proteinExistence type="predicted"/>
<dbReference type="EMBL" id="SRLE01000009">
    <property type="protein sequence ID" value="TGD72671.1"/>
    <property type="molecule type" value="Genomic_DNA"/>
</dbReference>
<organism evidence="8 9">
    <name type="scientific">Mangrovimicrobium sediminis</name>
    <dbReference type="NCBI Taxonomy" id="2562682"/>
    <lineage>
        <taxon>Bacteria</taxon>
        <taxon>Pseudomonadati</taxon>
        <taxon>Pseudomonadota</taxon>
        <taxon>Gammaproteobacteria</taxon>
        <taxon>Cellvibrionales</taxon>
        <taxon>Halieaceae</taxon>
        <taxon>Mangrovimicrobium</taxon>
    </lineage>
</organism>
<keyword evidence="3" id="KW-0997">Cell inner membrane</keyword>
<dbReference type="Pfam" id="PF03279">
    <property type="entry name" value="Lip_A_acyltrans"/>
    <property type="match status" value="1"/>
</dbReference>
<feature type="region of interest" description="Disordered" evidence="7">
    <location>
        <begin position="1"/>
        <end position="20"/>
    </location>
</feature>
<evidence type="ECO:0000313" key="9">
    <source>
        <dbReference type="Proteomes" id="UP000298050"/>
    </source>
</evidence>
<protein>
    <submittedName>
        <fullName evidence="8">Acyltransferase</fullName>
    </submittedName>
</protein>
<dbReference type="OrthoDB" id="9808633at2"/>
<keyword evidence="9" id="KW-1185">Reference proteome</keyword>
<feature type="compositionally biased region" description="Polar residues" evidence="7">
    <location>
        <begin position="1"/>
        <end position="12"/>
    </location>
</feature>
<name>A0A4Z0LZH5_9GAMM</name>
<dbReference type="GO" id="GO:0009247">
    <property type="term" value="P:glycolipid biosynthetic process"/>
    <property type="evidence" value="ECO:0007669"/>
    <property type="project" value="UniProtKB-ARBA"/>
</dbReference>
<dbReference type="PANTHER" id="PTHR30606:SF9">
    <property type="entry name" value="LIPID A BIOSYNTHESIS LAUROYLTRANSFERASE"/>
    <property type="match status" value="1"/>
</dbReference>
<evidence type="ECO:0000256" key="4">
    <source>
        <dbReference type="ARBA" id="ARBA00022679"/>
    </source>
</evidence>
<evidence type="ECO:0000256" key="7">
    <source>
        <dbReference type="SAM" id="MobiDB-lite"/>
    </source>
</evidence>
<dbReference type="InterPro" id="IPR004960">
    <property type="entry name" value="LipA_acyltrans"/>
</dbReference>
<dbReference type="PANTHER" id="PTHR30606">
    <property type="entry name" value="LIPID A BIOSYNTHESIS LAUROYL ACYLTRANSFERASE"/>
    <property type="match status" value="1"/>
</dbReference>
<dbReference type="Proteomes" id="UP000298050">
    <property type="component" value="Unassembled WGS sequence"/>
</dbReference>
<dbReference type="CDD" id="cd07984">
    <property type="entry name" value="LPLAT_LABLAT-like"/>
    <property type="match status" value="1"/>
</dbReference>
<comment type="subcellular location">
    <subcellularLocation>
        <location evidence="1">Cell inner membrane</location>
    </subcellularLocation>
</comment>
<gene>
    <name evidence="8" type="ORF">E4634_14210</name>
</gene>
<dbReference type="InterPro" id="IPR014548">
    <property type="entry name" value="Ac_Trasf"/>
</dbReference>
<keyword evidence="6 8" id="KW-0012">Acyltransferase</keyword>
<evidence type="ECO:0000313" key="8">
    <source>
        <dbReference type="EMBL" id="TGD72671.1"/>
    </source>
</evidence>
<dbReference type="GO" id="GO:0005886">
    <property type="term" value="C:plasma membrane"/>
    <property type="evidence" value="ECO:0007669"/>
    <property type="project" value="UniProtKB-SubCell"/>
</dbReference>
<evidence type="ECO:0000256" key="2">
    <source>
        <dbReference type="ARBA" id="ARBA00022475"/>
    </source>
</evidence>
<evidence type="ECO:0000256" key="6">
    <source>
        <dbReference type="ARBA" id="ARBA00023315"/>
    </source>
</evidence>
<keyword evidence="5" id="KW-0472">Membrane</keyword>